<reference evidence="1" key="1">
    <citation type="journal article" date="2021" name="Microb. Physiol.">
        <title>Proteogenomic Insights into the Physiology of Marine, Sulfate-Reducing, Filamentous Desulfonema limicola and Desulfonema magnum.</title>
        <authorList>
            <person name="Schnaars V."/>
            <person name="Wohlbrand L."/>
            <person name="Scheve S."/>
            <person name="Hinrichs C."/>
            <person name="Reinhardt R."/>
            <person name="Rabus R."/>
        </authorList>
    </citation>
    <scope>NUCLEOTIDE SEQUENCE</scope>
    <source>
        <strain evidence="1">4be13</strain>
    </source>
</reference>
<name>A0A975GQB5_9BACT</name>
<proteinExistence type="predicted"/>
<evidence type="ECO:0000313" key="2">
    <source>
        <dbReference type="Proteomes" id="UP000663722"/>
    </source>
</evidence>
<dbReference type="EMBL" id="CP061800">
    <property type="protein sequence ID" value="QTA89730.1"/>
    <property type="molecule type" value="Genomic_DNA"/>
</dbReference>
<dbReference type="KEGG" id="dmm:dnm_057870"/>
<sequence>MSGKTEKFSSFVMAGRSWPFIYLVLVKTQFEQMKQKIIQICKITRFANL</sequence>
<organism evidence="1 2">
    <name type="scientific">Desulfonema magnum</name>
    <dbReference type="NCBI Taxonomy" id="45655"/>
    <lineage>
        <taxon>Bacteria</taxon>
        <taxon>Pseudomonadati</taxon>
        <taxon>Thermodesulfobacteriota</taxon>
        <taxon>Desulfobacteria</taxon>
        <taxon>Desulfobacterales</taxon>
        <taxon>Desulfococcaceae</taxon>
        <taxon>Desulfonema</taxon>
    </lineage>
</organism>
<accession>A0A975GQB5</accession>
<keyword evidence="2" id="KW-1185">Reference proteome</keyword>
<dbReference type="Proteomes" id="UP000663722">
    <property type="component" value="Chromosome"/>
</dbReference>
<dbReference type="AlphaFoldDB" id="A0A975GQB5"/>
<protein>
    <submittedName>
        <fullName evidence="1">Uncharacterized protein</fullName>
    </submittedName>
</protein>
<evidence type="ECO:0000313" key="1">
    <source>
        <dbReference type="EMBL" id="QTA89730.1"/>
    </source>
</evidence>
<gene>
    <name evidence="1" type="ORF">dnm_057870</name>
</gene>